<keyword evidence="4" id="KW-1185">Reference proteome</keyword>
<dbReference type="PATRIC" id="fig|699431.3.peg.412"/>
<dbReference type="GO" id="GO:0016787">
    <property type="term" value="F:hydrolase activity"/>
    <property type="evidence" value="ECO:0007669"/>
    <property type="project" value="UniProtKB-UniRule"/>
</dbReference>
<dbReference type="EC" id="3.1.4.-" evidence="1"/>
<dbReference type="Pfam" id="PF12850">
    <property type="entry name" value="Metallophos_2"/>
    <property type="match status" value="1"/>
</dbReference>
<protein>
    <recommendedName>
        <fullName evidence="1">Phosphoesterase</fullName>
        <ecNumber evidence="1">3.1.4.-</ecNumber>
    </recommendedName>
</protein>
<comment type="cofactor">
    <cofactor evidence="1">
        <name>a divalent metal cation</name>
        <dbReference type="ChEBI" id="CHEBI:60240"/>
    </cofactor>
</comment>
<evidence type="ECO:0000313" key="4">
    <source>
        <dbReference type="Proteomes" id="UP000050535"/>
    </source>
</evidence>
<feature type="domain" description="Calcineurin-like phosphoesterase" evidence="2">
    <location>
        <begin position="2"/>
        <end position="147"/>
    </location>
</feature>
<dbReference type="RefSeq" id="WP_054582913.1">
    <property type="nucleotide sequence ID" value="NZ_LGUC01000001.1"/>
</dbReference>
<comment type="caution">
    <text evidence="3">The sequence shown here is derived from an EMBL/GenBank/DDBJ whole genome shotgun (WGS) entry which is preliminary data.</text>
</comment>
<dbReference type="NCBIfam" id="TIGR00040">
    <property type="entry name" value="yfcE"/>
    <property type="match status" value="1"/>
</dbReference>
<dbReference type="InterPro" id="IPR041802">
    <property type="entry name" value="MPP_YfcE"/>
</dbReference>
<evidence type="ECO:0000259" key="2">
    <source>
        <dbReference type="Pfam" id="PF12850"/>
    </source>
</evidence>
<evidence type="ECO:0000313" key="3">
    <source>
        <dbReference type="EMBL" id="KPN29676.1"/>
    </source>
</evidence>
<dbReference type="PANTHER" id="PTHR11124">
    <property type="entry name" value="VACUOLAR SORTING PROTEIN VPS29"/>
    <property type="match status" value="1"/>
</dbReference>
<name>A0A0P7FSM7_9EURY</name>
<dbReference type="InterPro" id="IPR000979">
    <property type="entry name" value="Phosphodiesterase_MJ0936/Vps29"/>
</dbReference>
<dbReference type="SUPFAM" id="SSF56300">
    <property type="entry name" value="Metallo-dependent phosphatases"/>
    <property type="match status" value="1"/>
</dbReference>
<reference evidence="4" key="1">
    <citation type="submission" date="2013-11" db="EMBL/GenBank/DDBJ databases">
        <authorList>
            <person name="Hoang H.T."/>
            <person name="Killian M.L."/>
            <person name="Madson D.M."/>
            <person name="Arruda P.H.E."/>
            <person name="Sun D."/>
            <person name="Schwartz K.J."/>
            <person name="Yoon K."/>
        </authorList>
    </citation>
    <scope>NUCLEOTIDE SEQUENCE [LARGE SCALE GENOMIC DNA]</scope>
    <source>
        <strain evidence="4">CDK2</strain>
    </source>
</reference>
<proteinExistence type="inferred from homology"/>
<dbReference type="Gene3D" id="3.60.21.10">
    <property type="match status" value="1"/>
</dbReference>
<organism evidence="3 4">
    <name type="scientific">Halolamina pelagica</name>
    <dbReference type="NCBI Taxonomy" id="699431"/>
    <lineage>
        <taxon>Archaea</taxon>
        <taxon>Methanobacteriati</taxon>
        <taxon>Methanobacteriota</taxon>
        <taxon>Stenosarchaea group</taxon>
        <taxon>Halobacteria</taxon>
        <taxon>Halobacteriales</taxon>
        <taxon>Haloferacaceae</taxon>
    </lineage>
</organism>
<dbReference type="STRING" id="699431.SY89_00391"/>
<keyword evidence="1" id="KW-0479">Metal-binding</keyword>
<dbReference type="InterPro" id="IPR024654">
    <property type="entry name" value="Calcineurin-like_PHP_lpxH"/>
</dbReference>
<dbReference type="AlphaFoldDB" id="A0A0P7FSM7"/>
<sequence length="170" mass="18012">MLVVLSDTHATETTRLVGAAADAVADAELVLHAGDFTTDAVLDEFHDVAADLRAVHGNRDSDAVTDRLPTATTLSYAGVRIAATHRRRGGTTGLAMFGRERGADLVVSGHTHRPLVDQEGAVTLLNPGSHADPRGARQSFAVLEPTDDGLSGRLETVDGTVFERFDVENE</sequence>
<keyword evidence="3" id="KW-0378">Hydrolase</keyword>
<dbReference type="GO" id="GO:0046872">
    <property type="term" value="F:metal ion binding"/>
    <property type="evidence" value="ECO:0007669"/>
    <property type="project" value="UniProtKB-KW"/>
</dbReference>
<dbReference type="OrthoDB" id="19174at2157"/>
<dbReference type="EMBL" id="LGUC01000001">
    <property type="protein sequence ID" value="KPN29676.1"/>
    <property type="molecule type" value="Genomic_DNA"/>
</dbReference>
<gene>
    <name evidence="3" type="ORF">SY89_00391</name>
</gene>
<comment type="similarity">
    <text evidence="1">Belongs to the metallophosphoesterase superfamily. YfcE family.</text>
</comment>
<dbReference type="Proteomes" id="UP000050535">
    <property type="component" value="Unassembled WGS sequence"/>
</dbReference>
<evidence type="ECO:0000256" key="1">
    <source>
        <dbReference type="RuleBase" id="RU362039"/>
    </source>
</evidence>
<dbReference type="CDD" id="cd00841">
    <property type="entry name" value="MPP_YfcE"/>
    <property type="match status" value="1"/>
</dbReference>
<dbReference type="InterPro" id="IPR029052">
    <property type="entry name" value="Metallo-depent_PP-like"/>
</dbReference>
<accession>A0A0P7FSM7</accession>